<feature type="domain" description="Mammalian cell entry C-terminal" evidence="4">
    <location>
        <begin position="125"/>
        <end position="338"/>
    </location>
</feature>
<feature type="region of interest" description="Disordered" evidence="1">
    <location>
        <begin position="360"/>
        <end position="391"/>
    </location>
</feature>
<dbReference type="InterPro" id="IPR024516">
    <property type="entry name" value="Mce_C"/>
</dbReference>
<dbReference type="InterPro" id="IPR003399">
    <property type="entry name" value="Mce/MlaD"/>
</dbReference>
<comment type="caution">
    <text evidence="5">The sequence shown here is derived from an EMBL/GenBank/DDBJ whole genome shotgun (WGS) entry which is preliminary data.</text>
</comment>
<evidence type="ECO:0000256" key="2">
    <source>
        <dbReference type="SAM" id="Phobius"/>
    </source>
</evidence>
<dbReference type="EMBL" id="JBHMDG010000021">
    <property type="protein sequence ID" value="MFB9314520.1"/>
    <property type="molecule type" value="Genomic_DNA"/>
</dbReference>
<keyword evidence="2" id="KW-1133">Transmembrane helix</keyword>
<feature type="domain" description="Mce/MlaD" evidence="3">
    <location>
        <begin position="38"/>
        <end position="114"/>
    </location>
</feature>
<dbReference type="InterPro" id="IPR052336">
    <property type="entry name" value="MlaD_Phospholipid_Transporter"/>
</dbReference>
<dbReference type="Proteomes" id="UP001589750">
    <property type="component" value="Unassembled WGS sequence"/>
</dbReference>
<keyword evidence="2" id="KW-0812">Transmembrane</keyword>
<keyword evidence="6" id="KW-1185">Reference proteome</keyword>
<evidence type="ECO:0000259" key="4">
    <source>
        <dbReference type="Pfam" id="PF11887"/>
    </source>
</evidence>
<feature type="compositionally biased region" description="Low complexity" evidence="1">
    <location>
        <begin position="360"/>
        <end position="375"/>
    </location>
</feature>
<sequence>MTARGRLLDVGLGLVYLTVAGALVLTSVLVYLQTFTDTVEVELTTGSVGNNLRPGTDVKVRGVQVGRVADIEVSDTGAVLTLALDPDRTGAIPADVKARLLPKTLFGERYVALQVPAGTDLEVADPIADGDRIGQDTSREAVELEQVFDELLPVLTAVQPEKISATLSELVALLRGNGADLGDTMAEWTAYVRKLNPEIPQLTDDLGALGRVAGNYSEALPDLLTALDDVSVTSATLVDERAQLQTLFSAVVSSADTTRGWLDANEDTIRVLSAESRRALRAVEPYAEEFPCVMASARKFVPAMDAQLGAGTGRPGLRIEVTVVPDPGPYIAGRDEVTYASGATASGPSCPYVPSDARAVDPAPARRGAAPAARSFPQATGLGPTNSPDENQLTAELFAGRLGVRPSGFPSWGTLMLGPLVRGTEVTLR</sequence>
<protein>
    <submittedName>
        <fullName evidence="5">MCE family protein</fullName>
    </submittedName>
</protein>
<evidence type="ECO:0000313" key="6">
    <source>
        <dbReference type="Proteomes" id="UP001589750"/>
    </source>
</evidence>
<dbReference type="Pfam" id="PF02470">
    <property type="entry name" value="MlaD"/>
    <property type="match status" value="1"/>
</dbReference>
<dbReference type="PANTHER" id="PTHR33371">
    <property type="entry name" value="INTERMEMBRANE PHOSPHOLIPID TRANSPORT SYSTEM BINDING PROTEIN MLAD-RELATED"/>
    <property type="match status" value="1"/>
</dbReference>
<gene>
    <name evidence="5" type="ORF">ACFFRI_15795</name>
</gene>
<keyword evidence="2" id="KW-0472">Membrane</keyword>
<dbReference type="Pfam" id="PF11887">
    <property type="entry name" value="Mce4_CUP1"/>
    <property type="match status" value="1"/>
</dbReference>
<accession>A0ABV5KF89</accession>
<organism evidence="5 6">
    <name type="scientific">Nocardioides plantarum</name>
    <dbReference type="NCBI Taxonomy" id="29299"/>
    <lineage>
        <taxon>Bacteria</taxon>
        <taxon>Bacillati</taxon>
        <taxon>Actinomycetota</taxon>
        <taxon>Actinomycetes</taxon>
        <taxon>Propionibacteriales</taxon>
        <taxon>Nocardioidaceae</taxon>
        <taxon>Nocardioides</taxon>
    </lineage>
</organism>
<dbReference type="NCBIfam" id="TIGR00996">
    <property type="entry name" value="Mtu_fam_mce"/>
    <property type="match status" value="1"/>
</dbReference>
<name>A0ABV5KF89_9ACTN</name>
<reference evidence="5 6" key="1">
    <citation type="submission" date="2024-09" db="EMBL/GenBank/DDBJ databases">
        <authorList>
            <person name="Sun Q."/>
            <person name="Mori K."/>
        </authorList>
    </citation>
    <scope>NUCLEOTIDE SEQUENCE [LARGE SCALE GENOMIC DNA]</scope>
    <source>
        <strain evidence="5 6">JCM 9626</strain>
    </source>
</reference>
<evidence type="ECO:0000313" key="5">
    <source>
        <dbReference type="EMBL" id="MFB9314520.1"/>
    </source>
</evidence>
<dbReference type="PANTHER" id="PTHR33371:SF19">
    <property type="entry name" value="MCE-FAMILY PROTEIN MCE4A"/>
    <property type="match status" value="1"/>
</dbReference>
<evidence type="ECO:0000256" key="1">
    <source>
        <dbReference type="SAM" id="MobiDB-lite"/>
    </source>
</evidence>
<feature type="transmembrane region" description="Helical" evidence="2">
    <location>
        <begin position="12"/>
        <end position="32"/>
    </location>
</feature>
<evidence type="ECO:0000259" key="3">
    <source>
        <dbReference type="Pfam" id="PF02470"/>
    </source>
</evidence>
<dbReference type="InterPro" id="IPR005693">
    <property type="entry name" value="Mce"/>
</dbReference>
<proteinExistence type="predicted"/>
<dbReference type="RefSeq" id="WP_140010170.1">
    <property type="nucleotide sequence ID" value="NZ_JBHMDG010000021.1"/>
</dbReference>